<dbReference type="Proteomes" id="UP000050443">
    <property type="component" value="Unassembled WGS sequence"/>
</dbReference>
<dbReference type="PRINTS" id="PR00344">
    <property type="entry name" value="BCTRLSENSOR"/>
</dbReference>
<dbReference type="GO" id="GO:0000155">
    <property type="term" value="F:phosphorelay sensor kinase activity"/>
    <property type="evidence" value="ECO:0007669"/>
    <property type="project" value="InterPro"/>
</dbReference>
<dbReference type="SMART" id="SM00387">
    <property type="entry name" value="HATPase_c"/>
    <property type="match status" value="1"/>
</dbReference>
<evidence type="ECO:0000256" key="1">
    <source>
        <dbReference type="ARBA" id="ARBA00000085"/>
    </source>
</evidence>
<evidence type="ECO:0000256" key="2">
    <source>
        <dbReference type="ARBA" id="ARBA00012438"/>
    </source>
</evidence>
<dbReference type="InterPro" id="IPR005467">
    <property type="entry name" value="His_kinase_dom"/>
</dbReference>
<proteinExistence type="predicted"/>
<dbReference type="PROSITE" id="PS50109">
    <property type="entry name" value="HIS_KIN"/>
    <property type="match status" value="1"/>
</dbReference>
<evidence type="ECO:0000256" key="3">
    <source>
        <dbReference type="ARBA" id="ARBA00022553"/>
    </source>
</evidence>
<dbReference type="PANTHER" id="PTHR43304">
    <property type="entry name" value="PHYTOCHROME-LIKE PROTEIN CPH1"/>
    <property type="match status" value="1"/>
</dbReference>
<dbReference type="PROSITE" id="PS50112">
    <property type="entry name" value="PAS"/>
    <property type="match status" value="1"/>
</dbReference>
<dbReference type="Pfam" id="PF02518">
    <property type="entry name" value="HATPase_c"/>
    <property type="match status" value="1"/>
</dbReference>
<dbReference type="AlphaFoldDB" id="A0A0N8VLR5"/>
<dbReference type="Gene3D" id="1.10.287.130">
    <property type="match status" value="1"/>
</dbReference>
<reference evidence="8 9" key="1">
    <citation type="submission" date="2014-09" db="EMBL/GenBank/DDBJ databases">
        <title>Genome sequence of Flavobacterium aquidurense RC62.</title>
        <authorList>
            <person name="Kim J.F."/>
            <person name="Kwak M.-J."/>
        </authorList>
    </citation>
    <scope>NUCLEOTIDE SEQUENCE [LARGE SCALE GENOMIC DNA]</scope>
    <source>
        <strain evidence="8 9">RC62</strain>
    </source>
</reference>
<gene>
    <name evidence="8" type="ORF">RC62_2426</name>
</gene>
<dbReference type="PATRIC" id="fig|362413.3.peg.2370"/>
<dbReference type="InterPro" id="IPR036890">
    <property type="entry name" value="HATPase_C_sf"/>
</dbReference>
<comment type="catalytic activity">
    <reaction evidence="1">
        <text>ATP + protein L-histidine = ADP + protein N-phospho-L-histidine.</text>
        <dbReference type="EC" id="2.7.13.3"/>
    </reaction>
</comment>
<dbReference type="InterPro" id="IPR004358">
    <property type="entry name" value="Sig_transdc_His_kin-like_C"/>
</dbReference>
<dbReference type="InterPro" id="IPR036097">
    <property type="entry name" value="HisK_dim/P_sf"/>
</dbReference>
<sequence>MNNSVPNLTKKTVDFFNQFEEFFDSSPDLLCVAGFDGYFKRINPSVSKLLEYSEEELLSKPINDFVFEMDKVTTANSRKNLTRKIGLYNFENRYVTKSGNIVWLLWTSFPIQKDKLVFAIAKNITFKKELEQERNAHLTELTKINNELKQLTYTTAHDLRSPVNNLLAVFDLLDTSTITDPETLELISIIEIATHSLKKTLIDHVAILDKKNEEDNQLEVLNLDLILKEVLFSINSLIHNSKAAVTIDFSEAETVIFNKTSLKSIFLNLITNSIKYSQPGSLPIINFNSHRFNGSTQLTITDNGIGFDMEKVKDKIFGLHQKFNSREDSNGIGLYLVYNHVTNLGGHICLESKINEGAKFTIIFKD</sequence>
<dbReference type="RefSeq" id="WP_055097998.1">
    <property type="nucleotide sequence ID" value="NZ_JRLF01000015.1"/>
</dbReference>
<feature type="domain" description="PAS" evidence="7">
    <location>
        <begin position="15"/>
        <end position="69"/>
    </location>
</feature>
<comment type="caution">
    <text evidence="8">The sequence shown here is derived from an EMBL/GenBank/DDBJ whole genome shotgun (WGS) entry which is preliminary data.</text>
</comment>
<evidence type="ECO:0000313" key="9">
    <source>
        <dbReference type="Proteomes" id="UP000050443"/>
    </source>
</evidence>
<protein>
    <recommendedName>
        <fullName evidence="2">histidine kinase</fullName>
        <ecNumber evidence="2">2.7.13.3</ecNumber>
    </recommendedName>
</protein>
<dbReference type="STRING" id="362413.RC62_2426"/>
<dbReference type="OrthoDB" id="5522855at2"/>
<dbReference type="InterPro" id="IPR013655">
    <property type="entry name" value="PAS_fold_3"/>
</dbReference>
<keyword evidence="5" id="KW-0418">Kinase</keyword>
<dbReference type="Pfam" id="PF08447">
    <property type="entry name" value="PAS_3"/>
    <property type="match status" value="1"/>
</dbReference>
<evidence type="ECO:0000256" key="5">
    <source>
        <dbReference type="ARBA" id="ARBA00022777"/>
    </source>
</evidence>
<dbReference type="SMART" id="SM00091">
    <property type="entry name" value="PAS"/>
    <property type="match status" value="1"/>
</dbReference>
<dbReference type="Gene3D" id="3.30.450.20">
    <property type="entry name" value="PAS domain"/>
    <property type="match status" value="1"/>
</dbReference>
<dbReference type="InterPro" id="IPR003661">
    <property type="entry name" value="HisK_dim/P_dom"/>
</dbReference>
<feature type="domain" description="Histidine kinase" evidence="6">
    <location>
        <begin position="154"/>
        <end position="366"/>
    </location>
</feature>
<name>A0A0N8VLR5_9FLAO</name>
<evidence type="ECO:0000313" key="8">
    <source>
        <dbReference type="EMBL" id="KQB37260.1"/>
    </source>
</evidence>
<evidence type="ECO:0000259" key="7">
    <source>
        <dbReference type="PROSITE" id="PS50112"/>
    </source>
</evidence>
<dbReference type="Gene3D" id="3.30.565.10">
    <property type="entry name" value="Histidine kinase-like ATPase, C-terminal domain"/>
    <property type="match status" value="1"/>
</dbReference>
<dbReference type="SUPFAM" id="SSF55874">
    <property type="entry name" value="ATPase domain of HSP90 chaperone/DNA topoisomerase II/histidine kinase"/>
    <property type="match status" value="1"/>
</dbReference>
<keyword evidence="3" id="KW-0597">Phosphoprotein</keyword>
<accession>A0A0N8VLR5</accession>
<evidence type="ECO:0000259" key="6">
    <source>
        <dbReference type="PROSITE" id="PS50109"/>
    </source>
</evidence>
<dbReference type="SUPFAM" id="SSF47384">
    <property type="entry name" value="Homodimeric domain of signal transducing histidine kinase"/>
    <property type="match status" value="1"/>
</dbReference>
<dbReference type="CDD" id="cd00082">
    <property type="entry name" value="HisKA"/>
    <property type="match status" value="1"/>
</dbReference>
<dbReference type="PANTHER" id="PTHR43304:SF1">
    <property type="entry name" value="PAC DOMAIN-CONTAINING PROTEIN"/>
    <property type="match status" value="1"/>
</dbReference>
<dbReference type="NCBIfam" id="TIGR00229">
    <property type="entry name" value="sensory_box"/>
    <property type="match status" value="1"/>
</dbReference>
<dbReference type="EC" id="2.7.13.3" evidence="2"/>
<dbReference type="InterPro" id="IPR003594">
    <property type="entry name" value="HATPase_dom"/>
</dbReference>
<dbReference type="InterPro" id="IPR035965">
    <property type="entry name" value="PAS-like_dom_sf"/>
</dbReference>
<organism evidence="8 9">
    <name type="scientific">Flavobacterium aquidurense</name>
    <dbReference type="NCBI Taxonomy" id="362413"/>
    <lineage>
        <taxon>Bacteria</taxon>
        <taxon>Pseudomonadati</taxon>
        <taxon>Bacteroidota</taxon>
        <taxon>Flavobacteriia</taxon>
        <taxon>Flavobacteriales</taxon>
        <taxon>Flavobacteriaceae</taxon>
        <taxon>Flavobacterium</taxon>
    </lineage>
</organism>
<dbReference type="SUPFAM" id="SSF55785">
    <property type="entry name" value="PYP-like sensor domain (PAS domain)"/>
    <property type="match status" value="1"/>
</dbReference>
<dbReference type="InterPro" id="IPR052162">
    <property type="entry name" value="Sensor_kinase/Photoreceptor"/>
</dbReference>
<keyword evidence="4" id="KW-0808">Transferase</keyword>
<dbReference type="EMBL" id="JRLF01000015">
    <property type="protein sequence ID" value="KQB37260.1"/>
    <property type="molecule type" value="Genomic_DNA"/>
</dbReference>
<dbReference type="InterPro" id="IPR000014">
    <property type="entry name" value="PAS"/>
</dbReference>
<evidence type="ECO:0000256" key="4">
    <source>
        <dbReference type="ARBA" id="ARBA00022679"/>
    </source>
</evidence>